<evidence type="ECO:0000313" key="4">
    <source>
        <dbReference type="EMBL" id="KAB5605388.1"/>
    </source>
</evidence>
<reference evidence="4 5" key="1">
    <citation type="journal article" date="2019" name="Int. J. Syst. Evol. Microbiol.">
        <title>Bifidobacterium jacchi sp. nov., isolated from the faeces of a baby common marmoset (Callithrix jacchus).</title>
        <authorList>
            <person name="Modesto M."/>
            <person name="Watanabe K."/>
            <person name="Arita M."/>
            <person name="Satti M."/>
            <person name="Oki K."/>
            <person name="Sciavilla P."/>
            <person name="Patavino C."/>
            <person name="Camma C."/>
            <person name="Michelini S."/>
            <person name="Sgorbati B."/>
            <person name="Mattarelli P."/>
        </authorList>
    </citation>
    <scope>NUCLEOTIDE SEQUENCE [LARGE SCALE GENOMIC DNA]</scope>
    <source>
        <strain evidence="4 5">MRM 9.3</strain>
    </source>
</reference>
<feature type="domain" description="Calcineurin-like phosphoesterase" evidence="3">
    <location>
        <begin position="805"/>
        <end position="974"/>
    </location>
</feature>
<keyword evidence="5" id="KW-1185">Reference proteome</keyword>
<dbReference type="OrthoDB" id="3180199at2"/>
<dbReference type="Proteomes" id="UP000326336">
    <property type="component" value="Unassembled WGS sequence"/>
</dbReference>
<sequence length="1929" mass="205405">MREPAPSIDDSKGHTFIDQDPHFQTTDSTGKKMTQGATDPAYFRYVMGDFGYNQAAEQDKNKPADQPSHFFHNPGNANTDFNSANHYRDANGQPTAVAGELSYYVDEGDFRFVAIDSGRYSPDAQTGYAYNEHITGGRIDPTLLPWLTAVTKDADSKGKTVIGFLHHGIVPHFVNEDKTLSEYVIDNWQQNATALADAGMRWVFSGHMHANDRADYVSPNGNQLTDIQTGALASYGTPVRYVNFYRGQALGGDQGARHAETMEVKTVSVGRNPDDPSKTVDLTVHCGYGITLPKDENGNWEACNTSTHEQVIHNLQAYTKRKLYGDGMINDMAVGTIRPMLEKIGKQGLKNYLAENQPDLDIKQTVLTYLQQYLSSPLTVTSSMYTIQAWYANGAIHLKGIGGVAQTLGETTISDQQLMAVVDDLMAQIDTKFLQNPDYLTGEIKNIVEKISTMQPVSNSGYTIVNLVSDLMTNHLQGGEGGQNAVNTDKINAGADAIGQGNIVRDIINLLLDTVAPTNGGGTLDGITSQLTINWSKAGLSGLWGTAINVATSNGNLKGTLDAFGFKAPKLRSLINDKVEEYMSPSFLTGMGGIIKTIITQISTDSVGEDDVENSGKAVTITYVGTKQPFDPDDAAAGAGQPTQISMSLGKDTVKNRTFRWYARSFYDTTKVNNDTHAYDLTTLPGKVQVCGDAACSNVVASADAKAEQVIKPKTLLNLGLTSGYGKDLYTKYSAEVTGLTVGTQYWYRVQSGSQWSRTTAFTTGAKSDKDDSFSFLNVDDSQGMIASDYDTYHKTLAAAQAQMPNTAFTVHGGDVVDEGSNEDYWTWLLDGDNERSMAVVPATGNHEDKSHVEGVTDPNSIMSHFNIQSLNVPTQDQTTGTYYSYTYKNALFVVLNSNDLNEDNAISASQMAWAQQVVSDSNAKWKIIVLHKSPYSNGPHHADADVVQIRKQLTAFAATNRIDLVLSGHDHTYNRTEWLDRNGDKTTVETSTKAYAGQNFTVANNPTGTVYAIAGTAGVKNYQQHDDPDVESAVSLKLDVPAYAGINIEGDTLYYRAYKVADGSSQLIDSFAIDKSKAATKTPVQQVIDRINALPSASEVQLSDESDVVAAEQAYEALGAEDKPKVTNHDKLVAVRKTLDALKAAASGQATPVCSKSDLEDALNRHDPVIQINCDFQVENNSWFPNDSRILHVDQDTIIRSNGSAHTIKQVEFQVRGGARLMLDGTNGGITLDGIRTGGSLYTSTQPVYVQGDTASLVTRGTVTLQTKYGQGDNNGNAVNVSGNNASAYLSKGTSLMGSNYGLKVTGVNANVTIDGGQIASFGTYNGNGNYGGIQANGTLTINGGTISSVQAGKKLVINGGEFKDVAGGEIKQTASPNSRVQIDGGATAYITGGSFTPIDGISFLAADNSTVNMKPDAAGNLAFGLNLGAKPYIGTPNSANYKDVTAKYTPTGSSPALVAGQDGLYKASGSNVSTLEQLAADQATALSTTANGNVGSDGLASMTTTLAQGTTTVFGKVKLNNKGVPGLGGNGQFWVYGNAATFENNPVTAVKIDTPKPFVANLNAASKFGLTAHIEPANAHDLSLNWSSSDGNVVRFDDASKGVATAGANGQMTGIATVTVKSATYPDAASDTIEFIAVRPSVNGPAALDDATRSVTLVADAGVGGTTGNITLGSHKATWQWSVDQPSIATIDANTGVLTKAANGKSGVVTATATLVLDGRATDVTATKTVNVTNTLATGEYYVEWYKKEGGVASGKDLPANQWMSPAAANGRIFAGWFSDPTFHTPYKPTSGKAYAKFVNANLLTVKVQFASGTTAQSSTTTARFISALDGYDYDLVSYSVAIEGLDKPLEIKNTNAYTSINVSGKTVTPAQMFNDPSAKLFSTALLRGIPNSYFDKAITVTPAWRTLDGTLVTGTVRTFKVADLVK</sequence>
<dbReference type="Gene3D" id="2.60.40.1080">
    <property type="match status" value="1"/>
</dbReference>
<accession>A0A5N5RDN8</accession>
<dbReference type="SUPFAM" id="SSF49363">
    <property type="entry name" value="Purple acid phosphatase, N-terminal domain"/>
    <property type="match status" value="1"/>
</dbReference>
<dbReference type="SUPFAM" id="SSF56300">
    <property type="entry name" value="Metallo-dependent phosphatases"/>
    <property type="match status" value="2"/>
</dbReference>
<evidence type="ECO:0000313" key="5">
    <source>
        <dbReference type="Proteomes" id="UP000326336"/>
    </source>
</evidence>
<protein>
    <submittedName>
        <fullName evidence="4">Metallophosphoesterase family protein</fullName>
    </submittedName>
</protein>
<dbReference type="GO" id="GO:0003993">
    <property type="term" value="F:acid phosphatase activity"/>
    <property type="evidence" value="ECO:0007669"/>
    <property type="project" value="InterPro"/>
</dbReference>
<feature type="region of interest" description="Disordered" evidence="2">
    <location>
        <begin position="1"/>
        <end position="35"/>
    </location>
</feature>
<organism evidence="4 5">
    <name type="scientific">Bifidobacterium jacchi</name>
    <dbReference type="NCBI Taxonomy" id="2490545"/>
    <lineage>
        <taxon>Bacteria</taxon>
        <taxon>Bacillati</taxon>
        <taxon>Actinomycetota</taxon>
        <taxon>Actinomycetes</taxon>
        <taxon>Bifidobacteriales</taxon>
        <taxon>Bifidobacteriaceae</taxon>
        <taxon>Bifidobacterium</taxon>
    </lineage>
</organism>
<dbReference type="EMBL" id="RQSP01000047">
    <property type="protein sequence ID" value="KAB5605388.1"/>
    <property type="molecule type" value="Genomic_DNA"/>
</dbReference>
<evidence type="ECO:0000259" key="3">
    <source>
        <dbReference type="Pfam" id="PF00149"/>
    </source>
</evidence>
<feature type="compositionally biased region" description="Basic and acidic residues" evidence="2">
    <location>
        <begin position="1"/>
        <end position="21"/>
    </location>
</feature>
<comment type="caution">
    <text evidence="4">The sequence shown here is derived from an EMBL/GenBank/DDBJ whole genome shotgun (WGS) entry which is preliminary data.</text>
</comment>
<dbReference type="InterPro" id="IPR051918">
    <property type="entry name" value="STPP_CPPED1"/>
</dbReference>
<dbReference type="Gene3D" id="3.60.21.10">
    <property type="match status" value="2"/>
</dbReference>
<keyword evidence="1" id="KW-0732">Signal</keyword>
<proteinExistence type="predicted"/>
<dbReference type="GO" id="GO:0046872">
    <property type="term" value="F:metal ion binding"/>
    <property type="evidence" value="ECO:0007669"/>
    <property type="project" value="InterPro"/>
</dbReference>
<evidence type="ECO:0000256" key="1">
    <source>
        <dbReference type="ARBA" id="ARBA00022729"/>
    </source>
</evidence>
<evidence type="ECO:0000256" key="2">
    <source>
        <dbReference type="SAM" id="MobiDB-lite"/>
    </source>
</evidence>
<dbReference type="PANTHER" id="PTHR43143:SF1">
    <property type="entry name" value="SERINE_THREONINE-PROTEIN PHOSPHATASE CPPED1"/>
    <property type="match status" value="1"/>
</dbReference>
<dbReference type="PANTHER" id="PTHR43143">
    <property type="entry name" value="METALLOPHOSPHOESTERASE, CALCINEURIN SUPERFAMILY"/>
    <property type="match status" value="1"/>
</dbReference>
<dbReference type="RefSeq" id="WP_151917477.1">
    <property type="nucleotide sequence ID" value="NZ_RQSP01000047.1"/>
</dbReference>
<dbReference type="InterPro" id="IPR008963">
    <property type="entry name" value="Purple_acid_Pase-like_N"/>
</dbReference>
<name>A0A5N5RDN8_9BIFI</name>
<dbReference type="InterPro" id="IPR029052">
    <property type="entry name" value="Metallo-depent_PP-like"/>
</dbReference>
<dbReference type="InterPro" id="IPR004843">
    <property type="entry name" value="Calcineurin-like_PHP"/>
</dbReference>
<dbReference type="Pfam" id="PF00149">
    <property type="entry name" value="Metallophos"/>
    <property type="match status" value="1"/>
</dbReference>
<feature type="compositionally biased region" description="Polar residues" evidence="2">
    <location>
        <begin position="22"/>
        <end position="35"/>
    </location>
</feature>
<gene>
    <name evidence="4" type="ORF">EHS19_09315</name>
</gene>